<evidence type="ECO:0000256" key="11">
    <source>
        <dbReference type="RuleBase" id="RU003781"/>
    </source>
</evidence>
<dbReference type="InterPro" id="IPR002637">
    <property type="entry name" value="RdgB/HAM1"/>
</dbReference>
<evidence type="ECO:0000256" key="5">
    <source>
        <dbReference type="ARBA" id="ARBA00022801"/>
    </source>
</evidence>
<evidence type="ECO:0000256" key="10">
    <source>
        <dbReference type="HAMAP-Rule" id="MF_01405"/>
    </source>
</evidence>
<dbReference type="GO" id="GO:0036222">
    <property type="term" value="F:XTP diphosphatase activity"/>
    <property type="evidence" value="ECO:0007669"/>
    <property type="project" value="UniProtKB-UniRule"/>
</dbReference>
<comment type="function">
    <text evidence="10">Pyrophosphatase that catalyzes the hydrolysis of nucleoside triphosphates to their monophosphate derivatives, with a high preference for the non-canonical purine nucleotides XTP (xanthosine triphosphate), dITP (deoxyinosine triphosphate) and ITP. Seems to function as a house-cleaning enzyme that removes non-canonical purine nucleotides from the nucleotide pool, thus preventing their incorporation into DNA/RNA and avoiding chromosomal lesions.</text>
</comment>
<dbReference type="GO" id="GO:0035870">
    <property type="term" value="F:dITP diphosphatase activity"/>
    <property type="evidence" value="ECO:0007669"/>
    <property type="project" value="UniProtKB-UniRule"/>
</dbReference>
<keyword evidence="3 10" id="KW-0479">Metal-binding</keyword>
<feature type="binding site" evidence="10">
    <location>
        <position position="76"/>
    </location>
    <ligand>
        <name>substrate</name>
    </ligand>
</feature>
<dbReference type="CDD" id="cd00515">
    <property type="entry name" value="HAM1"/>
    <property type="match status" value="1"/>
</dbReference>
<evidence type="ECO:0000256" key="9">
    <source>
        <dbReference type="ARBA" id="ARBA00052017"/>
    </source>
</evidence>
<dbReference type="NCBIfam" id="TIGR00042">
    <property type="entry name" value="RdgB/HAM1 family non-canonical purine NTP pyrophosphatase"/>
    <property type="match status" value="1"/>
</dbReference>
<evidence type="ECO:0000256" key="3">
    <source>
        <dbReference type="ARBA" id="ARBA00022723"/>
    </source>
</evidence>
<sequence length="204" mass="21790">MNARLVFATSNEHKLSELEAILAPAWHGFTPGCVARMSDFSVPSPVEDGVTFEENSLIKARALARATGTAAIADDSGIAVDVLGGAPGVFSARWSGRHGDDEANLNLLLNQLSDVPDRHRGAAFVSAAVLVTPDGREFIQRGEVRGTLARSPRGQGGFGYDPIFIPDGYRVTIAQMSAEEKNAISHRGIAFGALMPRIVEYLRS</sequence>
<feature type="binding site" evidence="10">
    <location>
        <position position="75"/>
    </location>
    <ligand>
        <name>Mg(2+)</name>
        <dbReference type="ChEBI" id="CHEBI:18420"/>
    </ligand>
</feature>
<reference evidence="12 13" key="1">
    <citation type="submission" date="2020-12" db="EMBL/GenBank/DDBJ databases">
        <title>FDA dAtabase for Regulatory Grade micrObial Sequences (FDA-ARGOS): Supporting development and validation of Infectious Disease Dx tests.</title>
        <authorList>
            <person name="Sproer C."/>
            <person name="Gronow S."/>
            <person name="Severitt S."/>
            <person name="Schroder I."/>
            <person name="Tallon L."/>
            <person name="Sadzewicz L."/>
            <person name="Zhao X."/>
            <person name="Boylan J."/>
            <person name="Ott S."/>
            <person name="Bowen H."/>
            <person name="Vavikolanu K."/>
            <person name="Mehta A."/>
            <person name="Aluvathingal J."/>
            <person name="Nadendla S."/>
            <person name="Lowell S."/>
            <person name="Myers T."/>
            <person name="Yan Y."/>
            <person name="Sichtig H."/>
        </authorList>
    </citation>
    <scope>NUCLEOTIDE SEQUENCE [LARGE SCALE GENOMIC DNA]</scope>
    <source>
        <strain evidence="12 13">FDAARGOS_985</strain>
    </source>
</reference>
<keyword evidence="6 10" id="KW-0460">Magnesium</keyword>
<evidence type="ECO:0000313" key="12">
    <source>
        <dbReference type="EMBL" id="QQC43147.1"/>
    </source>
</evidence>
<feature type="binding site" evidence="10">
    <location>
        <begin position="158"/>
        <end position="161"/>
    </location>
    <ligand>
        <name>substrate</name>
    </ligand>
</feature>
<dbReference type="HAMAP" id="MF_01405">
    <property type="entry name" value="Non_canon_purine_NTPase"/>
    <property type="match status" value="1"/>
</dbReference>
<feature type="binding site" evidence="10">
    <location>
        <begin position="186"/>
        <end position="187"/>
    </location>
    <ligand>
        <name>substrate</name>
    </ligand>
</feature>
<comment type="catalytic activity">
    <reaction evidence="10">
        <text>ITP + H2O = IMP + diphosphate + H(+)</text>
        <dbReference type="Rhea" id="RHEA:29399"/>
        <dbReference type="ChEBI" id="CHEBI:15377"/>
        <dbReference type="ChEBI" id="CHEBI:15378"/>
        <dbReference type="ChEBI" id="CHEBI:33019"/>
        <dbReference type="ChEBI" id="CHEBI:58053"/>
        <dbReference type="ChEBI" id="CHEBI:61402"/>
        <dbReference type="EC" id="3.6.1.66"/>
    </reaction>
</comment>
<comment type="cofactor">
    <cofactor evidence="10">
        <name>Mg(2+)</name>
        <dbReference type="ChEBI" id="CHEBI:18420"/>
    </cofactor>
    <text evidence="10">Binds 1 Mg(2+) ion per subunit.</text>
</comment>
<dbReference type="GO" id="GO:0000166">
    <property type="term" value="F:nucleotide binding"/>
    <property type="evidence" value="ECO:0007669"/>
    <property type="project" value="UniProtKB-KW"/>
</dbReference>
<dbReference type="EC" id="3.6.1.66" evidence="10"/>
<evidence type="ECO:0000256" key="8">
    <source>
        <dbReference type="ARBA" id="ARBA00051875"/>
    </source>
</evidence>
<evidence type="ECO:0000256" key="4">
    <source>
        <dbReference type="ARBA" id="ARBA00022741"/>
    </source>
</evidence>
<name>A0AAP9Y5L1_9ACTO</name>
<keyword evidence="13" id="KW-1185">Reference proteome</keyword>
<dbReference type="GO" id="GO:0036220">
    <property type="term" value="F:ITP diphosphatase activity"/>
    <property type="evidence" value="ECO:0007669"/>
    <property type="project" value="UniProtKB-UniRule"/>
</dbReference>
<keyword evidence="4 10" id="KW-0547">Nucleotide-binding</keyword>
<protein>
    <recommendedName>
        <fullName evidence="10">dITP/XTP pyrophosphatase</fullName>
        <ecNumber evidence="10">3.6.1.66</ecNumber>
    </recommendedName>
    <alternativeName>
        <fullName evidence="10">Non-canonical purine NTP pyrophosphatase</fullName>
    </alternativeName>
    <alternativeName>
        <fullName evidence="10">Non-standard purine NTP pyrophosphatase</fullName>
    </alternativeName>
    <alternativeName>
        <fullName evidence="10">Nucleoside-triphosphate diphosphatase</fullName>
    </alternativeName>
    <alternativeName>
        <fullName evidence="10">Nucleoside-triphosphate pyrophosphatase</fullName>
        <shortName evidence="10">NTPase</shortName>
    </alternativeName>
</protein>
<dbReference type="RefSeq" id="WP_070778856.1">
    <property type="nucleotide sequence ID" value="NZ_CP066065.1"/>
</dbReference>
<comment type="subunit">
    <text evidence="2 10">Homodimer.</text>
</comment>
<feature type="binding site" evidence="10">
    <location>
        <begin position="9"/>
        <end position="14"/>
    </location>
    <ligand>
        <name>substrate</name>
    </ligand>
</feature>
<organism evidence="12 13">
    <name type="scientific">Schaalia meyeri</name>
    <dbReference type="NCBI Taxonomy" id="52773"/>
    <lineage>
        <taxon>Bacteria</taxon>
        <taxon>Bacillati</taxon>
        <taxon>Actinomycetota</taxon>
        <taxon>Actinomycetes</taxon>
        <taxon>Actinomycetales</taxon>
        <taxon>Actinomycetaceae</taxon>
        <taxon>Schaalia</taxon>
    </lineage>
</organism>
<feature type="active site" description="Proton acceptor" evidence="10">
    <location>
        <position position="75"/>
    </location>
</feature>
<dbReference type="EMBL" id="CP066065">
    <property type="protein sequence ID" value="QQC43147.1"/>
    <property type="molecule type" value="Genomic_DNA"/>
</dbReference>
<accession>A0AAP9Y5L1</accession>
<comment type="caution">
    <text evidence="10">Lacks conserved residue(s) required for the propagation of feature annotation.</text>
</comment>
<dbReference type="Gene3D" id="3.90.950.10">
    <property type="match status" value="1"/>
</dbReference>
<evidence type="ECO:0000256" key="1">
    <source>
        <dbReference type="ARBA" id="ARBA00008023"/>
    </source>
</evidence>
<dbReference type="PANTHER" id="PTHR11067">
    <property type="entry name" value="INOSINE TRIPHOSPHATE PYROPHOSPHATASE/HAM1 PROTEIN"/>
    <property type="match status" value="1"/>
</dbReference>
<comment type="similarity">
    <text evidence="1 10 11">Belongs to the HAM1 NTPase family.</text>
</comment>
<gene>
    <name evidence="12" type="primary">rdgB</name>
    <name evidence="12" type="ORF">I6H42_04845</name>
</gene>
<dbReference type="AlphaFoldDB" id="A0AAP9Y5L1"/>
<dbReference type="Pfam" id="PF01725">
    <property type="entry name" value="Ham1p_like"/>
    <property type="match status" value="1"/>
</dbReference>
<dbReference type="GO" id="GO:0046872">
    <property type="term" value="F:metal ion binding"/>
    <property type="evidence" value="ECO:0007669"/>
    <property type="project" value="UniProtKB-KW"/>
</dbReference>
<dbReference type="GO" id="GO:0005829">
    <property type="term" value="C:cytosol"/>
    <property type="evidence" value="ECO:0007669"/>
    <property type="project" value="TreeGrafter"/>
</dbReference>
<evidence type="ECO:0000256" key="7">
    <source>
        <dbReference type="ARBA" id="ARBA00023080"/>
    </source>
</evidence>
<comment type="catalytic activity">
    <reaction evidence="9 10">
        <text>XTP + H2O = XMP + diphosphate + H(+)</text>
        <dbReference type="Rhea" id="RHEA:28610"/>
        <dbReference type="ChEBI" id="CHEBI:15377"/>
        <dbReference type="ChEBI" id="CHEBI:15378"/>
        <dbReference type="ChEBI" id="CHEBI:33019"/>
        <dbReference type="ChEBI" id="CHEBI:57464"/>
        <dbReference type="ChEBI" id="CHEBI:61314"/>
        <dbReference type="EC" id="3.6.1.66"/>
    </reaction>
</comment>
<dbReference type="InterPro" id="IPR020922">
    <property type="entry name" value="dITP/XTP_pyrophosphatase"/>
</dbReference>
<dbReference type="SUPFAM" id="SSF52972">
    <property type="entry name" value="ITPase-like"/>
    <property type="match status" value="1"/>
</dbReference>
<feature type="binding site" evidence="10">
    <location>
        <position position="181"/>
    </location>
    <ligand>
        <name>substrate</name>
    </ligand>
</feature>
<dbReference type="FunFam" id="3.90.950.10:FF:000001">
    <property type="entry name" value="dITP/XTP pyrophosphatase"/>
    <property type="match status" value="1"/>
</dbReference>
<keyword evidence="5 10" id="KW-0378">Hydrolase</keyword>
<dbReference type="InterPro" id="IPR029001">
    <property type="entry name" value="ITPase-like_fam"/>
</dbReference>
<dbReference type="GO" id="GO:0017111">
    <property type="term" value="F:ribonucleoside triphosphate phosphatase activity"/>
    <property type="evidence" value="ECO:0007669"/>
    <property type="project" value="InterPro"/>
</dbReference>
<evidence type="ECO:0000256" key="2">
    <source>
        <dbReference type="ARBA" id="ARBA00011738"/>
    </source>
</evidence>
<proteinExistence type="inferred from homology"/>
<evidence type="ECO:0000256" key="6">
    <source>
        <dbReference type="ARBA" id="ARBA00022842"/>
    </source>
</evidence>
<dbReference type="GO" id="GO:0009117">
    <property type="term" value="P:nucleotide metabolic process"/>
    <property type="evidence" value="ECO:0007669"/>
    <property type="project" value="UniProtKB-KW"/>
</dbReference>
<dbReference type="GO" id="GO:0009146">
    <property type="term" value="P:purine nucleoside triphosphate catabolic process"/>
    <property type="evidence" value="ECO:0007669"/>
    <property type="project" value="UniProtKB-UniRule"/>
</dbReference>
<dbReference type="PANTHER" id="PTHR11067:SF9">
    <property type="entry name" value="INOSINE TRIPHOSPHATE PYROPHOSPHATASE"/>
    <property type="match status" value="1"/>
</dbReference>
<comment type="catalytic activity">
    <reaction evidence="8 10">
        <text>dITP + H2O = dIMP + diphosphate + H(+)</text>
        <dbReference type="Rhea" id="RHEA:28342"/>
        <dbReference type="ChEBI" id="CHEBI:15377"/>
        <dbReference type="ChEBI" id="CHEBI:15378"/>
        <dbReference type="ChEBI" id="CHEBI:33019"/>
        <dbReference type="ChEBI" id="CHEBI:61194"/>
        <dbReference type="ChEBI" id="CHEBI:61382"/>
        <dbReference type="EC" id="3.6.1.66"/>
    </reaction>
</comment>
<keyword evidence="7 10" id="KW-0546">Nucleotide metabolism</keyword>
<dbReference type="Proteomes" id="UP000595220">
    <property type="component" value="Chromosome"/>
</dbReference>
<evidence type="ECO:0000313" key="13">
    <source>
        <dbReference type="Proteomes" id="UP000595220"/>
    </source>
</evidence>